<protein>
    <submittedName>
        <fullName evidence="2">Oxysterol-binding protein-related protein 5-like isoform X1</fullName>
    </submittedName>
</protein>
<feature type="region of interest" description="Disordered" evidence="1">
    <location>
        <begin position="1"/>
        <end position="29"/>
    </location>
</feature>
<keyword evidence="3" id="KW-1185">Reference proteome</keyword>
<comment type="caution">
    <text evidence="2">The sequence shown here is derived from an EMBL/GenBank/DDBJ whole genome shotgun (WGS) entry which is preliminary data.</text>
</comment>
<evidence type="ECO:0000313" key="3">
    <source>
        <dbReference type="Proteomes" id="UP001279410"/>
    </source>
</evidence>
<sequence length="146" mass="16284">MDRDQLRATQEKFIAGGGSAEEGQGEGDKPWIATFHQDPPQRRGTLSAVWFSLRRDGVIQALREKPERRGLSYSHSWASQQKEPKFCLGDPLRPPDLRLNLVALSTSQLARQREAAGDNLVVNKPVHCLILSFCSSLKAPLQLSLH</sequence>
<proteinExistence type="predicted"/>
<gene>
    <name evidence="2" type="ORF">AKAME5_001210500</name>
</gene>
<name>A0AAD3MUK6_LATJO</name>
<dbReference type="Proteomes" id="UP001279410">
    <property type="component" value="Unassembled WGS sequence"/>
</dbReference>
<accession>A0AAD3MUK6</accession>
<evidence type="ECO:0000313" key="2">
    <source>
        <dbReference type="EMBL" id="GLD60176.1"/>
    </source>
</evidence>
<feature type="compositionally biased region" description="Basic and acidic residues" evidence="1">
    <location>
        <begin position="1"/>
        <end position="10"/>
    </location>
</feature>
<organism evidence="2 3">
    <name type="scientific">Lates japonicus</name>
    <name type="common">Japanese lates</name>
    <dbReference type="NCBI Taxonomy" id="270547"/>
    <lineage>
        <taxon>Eukaryota</taxon>
        <taxon>Metazoa</taxon>
        <taxon>Chordata</taxon>
        <taxon>Craniata</taxon>
        <taxon>Vertebrata</taxon>
        <taxon>Euteleostomi</taxon>
        <taxon>Actinopterygii</taxon>
        <taxon>Neopterygii</taxon>
        <taxon>Teleostei</taxon>
        <taxon>Neoteleostei</taxon>
        <taxon>Acanthomorphata</taxon>
        <taxon>Carangaria</taxon>
        <taxon>Carangaria incertae sedis</taxon>
        <taxon>Centropomidae</taxon>
        <taxon>Lates</taxon>
    </lineage>
</organism>
<reference evidence="2" key="1">
    <citation type="submission" date="2022-08" db="EMBL/GenBank/DDBJ databases">
        <title>Genome sequencing of akame (Lates japonicus).</title>
        <authorList>
            <person name="Hashiguchi Y."/>
            <person name="Takahashi H."/>
        </authorList>
    </citation>
    <scope>NUCLEOTIDE SEQUENCE</scope>
    <source>
        <strain evidence="2">Kochi</strain>
    </source>
</reference>
<dbReference type="AlphaFoldDB" id="A0AAD3MUK6"/>
<evidence type="ECO:0000256" key="1">
    <source>
        <dbReference type="SAM" id="MobiDB-lite"/>
    </source>
</evidence>
<dbReference type="EMBL" id="BRZM01000040">
    <property type="protein sequence ID" value="GLD60176.1"/>
    <property type="molecule type" value="Genomic_DNA"/>
</dbReference>